<evidence type="ECO:0000313" key="1">
    <source>
        <dbReference type="EMBL" id="WBE26238.1"/>
    </source>
</evidence>
<dbReference type="KEGG" id="dce:O6P33_05250"/>
<organism evidence="1 2">
    <name type="scientific">Denitrificimonas caeni</name>
    <dbReference type="NCBI Taxonomy" id="521720"/>
    <lineage>
        <taxon>Bacteria</taxon>
        <taxon>Pseudomonadati</taxon>
        <taxon>Pseudomonadota</taxon>
        <taxon>Gammaproteobacteria</taxon>
        <taxon>Pseudomonadales</taxon>
        <taxon>Pseudomonadaceae</taxon>
        <taxon>Denitrificimonas</taxon>
    </lineage>
</organism>
<dbReference type="AlphaFoldDB" id="A0AAE9VRT4"/>
<dbReference type="EMBL" id="CP114976">
    <property type="protein sequence ID" value="WBE26238.1"/>
    <property type="molecule type" value="Genomic_DNA"/>
</dbReference>
<proteinExistence type="predicted"/>
<dbReference type="Proteomes" id="UP001212189">
    <property type="component" value="Chromosome"/>
</dbReference>
<evidence type="ECO:0008006" key="3">
    <source>
        <dbReference type="Google" id="ProtNLM"/>
    </source>
</evidence>
<keyword evidence="2" id="KW-1185">Reference proteome</keyword>
<gene>
    <name evidence="1" type="ORF">O6P33_05250</name>
</gene>
<protein>
    <recommendedName>
        <fullName evidence="3">DUF2384 domain-containing protein</fullName>
    </recommendedName>
</protein>
<evidence type="ECO:0000313" key="2">
    <source>
        <dbReference type="Proteomes" id="UP001212189"/>
    </source>
</evidence>
<name>A0AAE9VRT4_9GAMM</name>
<sequence>MQTTTKAPALSKNKCATGLKVALRILEKWNASVKQACAILRVSPSTVARAKSAEGTEWSINLDSDVMQRISIVLNIHSALRLVFDNPENVYGFPNMKNHNEFFNGRSPLEIMAQGDFISLYETYRRIDSIRGAQW</sequence>
<accession>A0AAE9VRT4</accession>
<dbReference type="RefSeq" id="WP_269819161.1">
    <property type="nucleotide sequence ID" value="NZ_CP114976.1"/>
</dbReference>
<reference evidence="1 2" key="1">
    <citation type="submission" date="2022-12" db="EMBL/GenBank/DDBJ databases">
        <title>Coexistence and Characterization of a Novel Tigecycline Resistance gene tet(X) variant and blaNDM-1 in a Pseudomonas caeni Isolate of Chicken Origin.</title>
        <authorList>
            <person name="Lu X."/>
            <person name="Zhang L."/>
            <person name="Li R."/>
            <person name="Wang Z."/>
        </authorList>
    </citation>
    <scope>NUCLEOTIDE SEQUENCE [LARGE SCALE GENOMIC DNA]</scope>
    <source>
        <strain evidence="1 2">CE14</strain>
    </source>
</reference>